<comment type="caution">
    <text evidence="3">The sequence shown here is derived from an EMBL/GenBank/DDBJ whole genome shotgun (WGS) entry which is preliminary data.</text>
</comment>
<dbReference type="AlphaFoldDB" id="A0A7X0RUB2"/>
<gene>
    <name evidence="3" type="ORF">H7C19_18200</name>
</gene>
<evidence type="ECO:0000259" key="2">
    <source>
        <dbReference type="Pfam" id="PF17289"/>
    </source>
</evidence>
<dbReference type="Pfam" id="PF17289">
    <property type="entry name" value="Terminase_6C"/>
    <property type="match status" value="1"/>
</dbReference>
<reference evidence="3 4" key="1">
    <citation type="submission" date="2020-08" db="EMBL/GenBank/DDBJ databases">
        <title>Cohnella phylogeny.</title>
        <authorList>
            <person name="Dunlap C."/>
        </authorList>
    </citation>
    <scope>NUCLEOTIDE SEQUENCE [LARGE SCALE GENOMIC DNA]</scope>
    <source>
        <strain evidence="3 4">DSM 28246</strain>
    </source>
</reference>
<dbReference type="EMBL" id="JACJVP010000029">
    <property type="protein sequence ID" value="MBB6672616.1"/>
    <property type="molecule type" value="Genomic_DNA"/>
</dbReference>
<dbReference type="Gene3D" id="3.40.50.300">
    <property type="entry name" value="P-loop containing nucleotide triphosphate hydrolases"/>
    <property type="match status" value="1"/>
</dbReference>
<sequence>MTPEQVEKLRKYKYDFTYYAPRHLKIRTKDGRLANFSLNSMQMKIDRTIEELKAQNKPVRIIILKYRQGGASTYTEGRIFHATSTNKLTNSLIVAHEDDASTNLFNMSKLFYDELADGLKPMKKASNAKEVVFENPTLDPNEKNRNPGLRSRIKIATANNLGAGRSATIHNLHASEVAFWRDGKTIMLGLMQAVPNTPNTMVVLESTANGVGGYFYDEWQRAKKGESDFVPLFFAWFEEPNYEMDVPEGFEPDETERMLMQRFPDITHRKLVWRRWCIKNNCGGDPELFKQEYPSDDMEAFLVSGRPRFDTQALTEYMSQVKPGMVGNLEPSFVQQPGGYLEVWKLPSRTKEYFIGADVARGLAHGDYSAAVVMDEDYDVAALWHGHIDPDLFAQELAKLGNYYHEAVIAIEENNHGLSVINKIKDNYYNLYKRVNVNKATDETREELGWFTSEQTKRLAVDHLASLIRERRIGVSSRLMIEEMFTYVRDDKGATNAQEGSYDDTVMAAAICAKVVEQMGGSVQSIVTPMGRSIEQITSDFVLTDEGFRHKSEVHDDDDSSWFKRAGW</sequence>
<evidence type="ECO:0000256" key="1">
    <source>
        <dbReference type="ARBA" id="ARBA00022612"/>
    </source>
</evidence>
<dbReference type="Proteomes" id="UP000547209">
    <property type="component" value="Unassembled WGS sequence"/>
</dbReference>
<keyword evidence="1" id="KW-1188">Viral release from host cell</keyword>
<dbReference type="InterPro" id="IPR035421">
    <property type="entry name" value="Terminase_6C"/>
</dbReference>
<protein>
    <recommendedName>
        <fullName evidence="2">Terminase large subunit gp17-like C-terminal domain-containing protein</fullName>
    </recommendedName>
</protein>
<keyword evidence="4" id="KW-1185">Reference proteome</keyword>
<organism evidence="3 4">
    <name type="scientific">Cohnella nanjingensis</name>
    <dbReference type="NCBI Taxonomy" id="1387779"/>
    <lineage>
        <taxon>Bacteria</taxon>
        <taxon>Bacillati</taxon>
        <taxon>Bacillota</taxon>
        <taxon>Bacilli</taxon>
        <taxon>Bacillales</taxon>
        <taxon>Paenibacillaceae</taxon>
        <taxon>Cohnella</taxon>
    </lineage>
</organism>
<dbReference type="RefSeq" id="WP_185144117.1">
    <property type="nucleotide sequence ID" value="NZ_JACJVP010000029.1"/>
</dbReference>
<accession>A0A7X0RUB2</accession>
<name>A0A7X0RUB2_9BACL</name>
<feature type="domain" description="Terminase large subunit gp17-like C-terminal" evidence="2">
    <location>
        <begin position="355"/>
        <end position="510"/>
    </location>
</feature>
<evidence type="ECO:0000313" key="3">
    <source>
        <dbReference type="EMBL" id="MBB6672616.1"/>
    </source>
</evidence>
<proteinExistence type="predicted"/>
<dbReference type="Gene3D" id="3.30.420.240">
    <property type="match status" value="1"/>
</dbReference>
<dbReference type="InterPro" id="IPR027417">
    <property type="entry name" value="P-loop_NTPase"/>
</dbReference>
<evidence type="ECO:0000313" key="4">
    <source>
        <dbReference type="Proteomes" id="UP000547209"/>
    </source>
</evidence>